<evidence type="ECO:0000256" key="1">
    <source>
        <dbReference type="SAM" id="SignalP"/>
    </source>
</evidence>
<feature type="signal peptide" evidence="1">
    <location>
        <begin position="1"/>
        <end position="24"/>
    </location>
</feature>
<dbReference type="OrthoDB" id="9780765at2"/>
<feature type="domain" description="AB hydrolase-1" evidence="2">
    <location>
        <begin position="73"/>
        <end position="185"/>
    </location>
</feature>
<feature type="chain" id="PRO_5032374424" evidence="1">
    <location>
        <begin position="25"/>
        <end position="338"/>
    </location>
</feature>
<dbReference type="InterPro" id="IPR000073">
    <property type="entry name" value="AB_hydrolase_1"/>
</dbReference>
<proteinExistence type="predicted"/>
<keyword evidence="1" id="KW-0732">Signal</keyword>
<accession>A0A857JH21</accession>
<protein>
    <submittedName>
        <fullName evidence="3">Haloalkane dehalogenase</fullName>
        <ecNumber evidence="3">3.8.1.5</ecNumber>
    </submittedName>
</protein>
<dbReference type="InterPro" id="IPR050266">
    <property type="entry name" value="AB_hydrolase_sf"/>
</dbReference>
<dbReference type="RefSeq" id="WP_160178369.1">
    <property type="nucleotide sequence ID" value="NZ_CP047656.1"/>
</dbReference>
<dbReference type="SUPFAM" id="SSF53474">
    <property type="entry name" value="alpha/beta-Hydrolases"/>
    <property type="match status" value="1"/>
</dbReference>
<dbReference type="EMBL" id="CP047656">
    <property type="protein sequence ID" value="QHJ10498.1"/>
    <property type="molecule type" value="Genomic_DNA"/>
</dbReference>
<dbReference type="InterPro" id="IPR029058">
    <property type="entry name" value="AB_hydrolase_fold"/>
</dbReference>
<dbReference type="PANTHER" id="PTHR43798">
    <property type="entry name" value="MONOACYLGLYCEROL LIPASE"/>
    <property type="match status" value="1"/>
</dbReference>
<evidence type="ECO:0000313" key="4">
    <source>
        <dbReference type="Proteomes" id="UP000464524"/>
    </source>
</evidence>
<dbReference type="PANTHER" id="PTHR43798:SF33">
    <property type="entry name" value="HYDROLASE, PUTATIVE (AFU_ORTHOLOGUE AFUA_2G14860)-RELATED"/>
    <property type="match status" value="1"/>
</dbReference>
<keyword evidence="3" id="KW-0378">Hydrolase</keyword>
<dbReference type="InterPro" id="IPR000639">
    <property type="entry name" value="Epox_hydrolase-like"/>
</dbReference>
<keyword evidence="4" id="KW-1185">Reference proteome</keyword>
<dbReference type="PRINTS" id="PR00111">
    <property type="entry name" value="ABHYDROLASE"/>
</dbReference>
<dbReference type="Pfam" id="PF00561">
    <property type="entry name" value="Abhydrolase_1"/>
    <property type="match status" value="1"/>
</dbReference>
<reference evidence="3 4" key="1">
    <citation type="submission" date="2019-12" db="EMBL/GenBank/DDBJ databases">
        <title>Genome sequencing and assembly of endphytes of Porphyra tenera.</title>
        <authorList>
            <person name="Park J.M."/>
            <person name="Shin R."/>
            <person name="Jo S.H."/>
        </authorList>
    </citation>
    <scope>NUCLEOTIDE SEQUENCE [LARGE SCALE GENOMIC DNA]</scope>
    <source>
        <strain evidence="3 4">GPM4</strain>
    </source>
</reference>
<organism evidence="3 4">
    <name type="scientific">Paraglaciecola mesophila</name>
    <dbReference type="NCBI Taxonomy" id="197222"/>
    <lineage>
        <taxon>Bacteria</taxon>
        <taxon>Pseudomonadati</taxon>
        <taxon>Pseudomonadota</taxon>
        <taxon>Gammaproteobacteria</taxon>
        <taxon>Alteromonadales</taxon>
        <taxon>Alteromonadaceae</taxon>
        <taxon>Paraglaciecola</taxon>
    </lineage>
</organism>
<gene>
    <name evidence="3" type="ORF">FX988_00712</name>
</gene>
<dbReference type="Gene3D" id="3.40.50.1820">
    <property type="entry name" value="alpha/beta hydrolase"/>
    <property type="match status" value="1"/>
</dbReference>
<dbReference type="NCBIfam" id="NF002938">
    <property type="entry name" value="PRK03592.1"/>
    <property type="match status" value="1"/>
</dbReference>
<evidence type="ECO:0000313" key="3">
    <source>
        <dbReference type="EMBL" id="QHJ10498.1"/>
    </source>
</evidence>
<name>A0A857JH21_9ALTE</name>
<sequence length="338" mass="38647">MKSLLSSILAATAFIATIGAFANAQEIKSQEQNYYKGYKVAPMDIPSTTKYTHEYVDILGSKMAYIDVGEGDPILFLHGEPTSSYLWRNVMPHLEGQGRLIAPDNIGFGKSDQPEMDYTFGDQYPYFEAFVKKLDLKNITLVVHDWGSGLGLHYARQHPDNIKGIVTMEALMAPLLPAKTWEDYPKHKAKFSKMIRSEDVGRKMVIEDNWFLKVAVPAAIVRPLDKAAHEEYLKPFPTEKSRIQVYQWPKELPINGEPAATEKVISAYNKWLEETEIPWLYLYATPGSQNPPEAADYWEKRAKNIQITYIGNGIHYVQEDQPYAIGRAIHDWYRRINK</sequence>
<dbReference type="PRINTS" id="PR00412">
    <property type="entry name" value="EPOXHYDRLASE"/>
</dbReference>
<dbReference type="AlphaFoldDB" id="A0A857JH21"/>
<dbReference type="EC" id="3.8.1.5" evidence="3"/>
<evidence type="ECO:0000259" key="2">
    <source>
        <dbReference type="Pfam" id="PF00561"/>
    </source>
</evidence>
<dbReference type="KEGG" id="pmes:FX988_00712"/>
<dbReference type="GO" id="GO:0016020">
    <property type="term" value="C:membrane"/>
    <property type="evidence" value="ECO:0007669"/>
    <property type="project" value="TreeGrafter"/>
</dbReference>
<dbReference type="Proteomes" id="UP000464524">
    <property type="component" value="Chromosome"/>
</dbReference>
<dbReference type="GO" id="GO:0018786">
    <property type="term" value="F:haloalkane dehalogenase activity"/>
    <property type="evidence" value="ECO:0007669"/>
    <property type="project" value="UniProtKB-EC"/>
</dbReference>